<evidence type="ECO:0000313" key="3">
    <source>
        <dbReference type="EMBL" id="ENY71740.1"/>
    </source>
</evidence>
<sequence length="328" mass="35561">MSESLWQRLHQAGLVKGEQPVTPHWSSRLLLGACGWLAALFLLIALHLSLGETLLEPRHALALGSALLLTARLLLVWQGRRELVAQLVLALALTGDGWLFYALLDEGDPQSARLWLTAALGALVIALLFAHWLLRLFHGFACALLLSLALACLGLQALAQPLLLLALLLLWYASGQQPRHYSLWESQQLGIALALLTLTLAGVIGEASLDPLGWFVASRLPHWLAPLLSLPLLGLLARRAAIPWHLVLPLMAAAAVIPWLGGAALLLLIGFHGGHRGLWSLGLLLLIASIGLYYYDLNLTLMTKSLLLGLLGLLLLVTRHMLRGGRNS</sequence>
<dbReference type="AlphaFoldDB" id="N9U0D1"/>
<dbReference type="PATRIC" id="fig|1268237.3.peg.2275"/>
<keyword evidence="1" id="KW-0472">Membrane</keyword>
<evidence type="ECO:0000259" key="2">
    <source>
        <dbReference type="Pfam" id="PF14351"/>
    </source>
</evidence>
<evidence type="ECO:0000313" key="4">
    <source>
        <dbReference type="Proteomes" id="UP000023775"/>
    </source>
</evidence>
<feature type="domain" description="DUF4401" evidence="2">
    <location>
        <begin position="24"/>
        <end position="322"/>
    </location>
</feature>
<dbReference type="Proteomes" id="UP000023775">
    <property type="component" value="Unassembled WGS sequence"/>
</dbReference>
<feature type="transmembrane region" description="Helical" evidence="1">
    <location>
        <begin position="301"/>
        <end position="322"/>
    </location>
</feature>
<feature type="transmembrane region" description="Helical" evidence="1">
    <location>
        <begin position="278"/>
        <end position="295"/>
    </location>
</feature>
<proteinExistence type="predicted"/>
<reference evidence="3 4" key="1">
    <citation type="journal article" date="2013" name="Genome Announc.">
        <title>Draft Genome Sequence of the Aeromonas diversa Type Strain.</title>
        <authorList>
            <person name="Farfan M."/>
            <person name="Spataro N."/>
            <person name="Sanglas A."/>
            <person name="Albarral V."/>
            <person name="Loren J.G."/>
            <person name="Bosch E."/>
            <person name="Fuste M.C."/>
        </authorList>
    </citation>
    <scope>NUCLEOTIDE SEQUENCE [LARGE SCALE GENOMIC DNA]</scope>
    <source>
        <strain evidence="3 4">2478-85</strain>
    </source>
</reference>
<feature type="transmembrane region" description="Helical" evidence="1">
    <location>
        <begin position="29"/>
        <end position="48"/>
    </location>
</feature>
<keyword evidence="1" id="KW-1133">Transmembrane helix</keyword>
<feature type="transmembrane region" description="Helical" evidence="1">
    <location>
        <begin position="223"/>
        <end position="241"/>
    </location>
</feature>
<feature type="transmembrane region" description="Helical" evidence="1">
    <location>
        <begin position="247"/>
        <end position="271"/>
    </location>
</feature>
<feature type="transmembrane region" description="Helical" evidence="1">
    <location>
        <begin position="191"/>
        <end position="216"/>
    </location>
</feature>
<dbReference type="EMBL" id="APVG01000028">
    <property type="protein sequence ID" value="ENY71740.1"/>
    <property type="molecule type" value="Genomic_DNA"/>
</dbReference>
<protein>
    <recommendedName>
        <fullName evidence="2">DUF4401 domain-containing protein</fullName>
    </recommendedName>
</protein>
<feature type="transmembrane region" description="Helical" evidence="1">
    <location>
        <begin position="60"/>
        <end position="77"/>
    </location>
</feature>
<keyword evidence="4" id="KW-1185">Reference proteome</keyword>
<feature type="transmembrane region" description="Helical" evidence="1">
    <location>
        <begin position="141"/>
        <end position="171"/>
    </location>
</feature>
<organism evidence="3 4">
    <name type="scientific">Aeromonas diversa CDC 2478-85</name>
    <dbReference type="NCBI Taxonomy" id="1268237"/>
    <lineage>
        <taxon>Bacteria</taxon>
        <taxon>Pseudomonadati</taxon>
        <taxon>Pseudomonadota</taxon>
        <taxon>Gammaproteobacteria</taxon>
        <taxon>Aeromonadales</taxon>
        <taxon>Aeromonadaceae</taxon>
        <taxon>Aeromonas</taxon>
    </lineage>
</organism>
<dbReference type="InterPro" id="IPR025513">
    <property type="entry name" value="DUF4401"/>
</dbReference>
<feature type="transmembrane region" description="Helical" evidence="1">
    <location>
        <begin position="84"/>
        <end position="103"/>
    </location>
</feature>
<name>N9U0D1_9GAMM</name>
<comment type="caution">
    <text evidence="3">The sequence shown here is derived from an EMBL/GenBank/DDBJ whole genome shotgun (WGS) entry which is preliminary data.</text>
</comment>
<evidence type="ECO:0000256" key="1">
    <source>
        <dbReference type="SAM" id="Phobius"/>
    </source>
</evidence>
<dbReference type="RefSeq" id="WP_005354100.1">
    <property type="nucleotide sequence ID" value="NZ_APVG01000028.1"/>
</dbReference>
<feature type="transmembrane region" description="Helical" evidence="1">
    <location>
        <begin position="115"/>
        <end position="134"/>
    </location>
</feature>
<keyword evidence="1" id="KW-0812">Transmembrane</keyword>
<accession>N9U0D1</accession>
<dbReference type="Pfam" id="PF14351">
    <property type="entry name" value="DUF4401"/>
    <property type="match status" value="1"/>
</dbReference>
<gene>
    <name evidence="3" type="ORF">G114_11560</name>
</gene>